<keyword evidence="3" id="KW-1185">Reference proteome</keyword>
<dbReference type="Proteomes" id="UP000014139">
    <property type="component" value="Unassembled WGS sequence"/>
</dbReference>
<sequence length="201" mass="22096">MAESSSVSAGQVVVLVDRWPDPVPPVELPVRGPLRTASRAVLVVLLLFCVAVGVEAIVLLWTEPTPGRWFSLLFTLLFTALVVVLWIAYFAAVARSAERTRARSRWAEATDRVELLDGTVRARTVSTIEDGGVDSFVLVVDTAKGQVCAMWERATSRSPMLLQTQVPGVGARARVWRLQDADGDAPIVIEVRDPSFEEQRR</sequence>
<feature type="transmembrane region" description="Helical" evidence="1">
    <location>
        <begin position="73"/>
        <end position="94"/>
    </location>
</feature>
<dbReference type="eggNOG" id="ENOG5031Z2T">
    <property type="taxonomic scope" value="Bacteria"/>
</dbReference>
<dbReference type="EMBL" id="AOUO01000318">
    <property type="protein sequence ID" value="EOD66363.1"/>
    <property type="molecule type" value="Genomic_DNA"/>
</dbReference>
<feature type="transmembrane region" description="Helical" evidence="1">
    <location>
        <begin position="40"/>
        <end position="61"/>
    </location>
</feature>
<keyword evidence="1" id="KW-0472">Membrane</keyword>
<dbReference type="AlphaFoldDB" id="R1G4F8"/>
<dbReference type="PATRIC" id="fig|1292037.4.peg.4194"/>
<reference evidence="2 3" key="1">
    <citation type="submission" date="2013-02" db="EMBL/GenBank/DDBJ databases">
        <title>Draft genome sequence of Amycolatopsis vancoresmycina strain DSM 44592T.</title>
        <authorList>
            <person name="Kumar S."/>
            <person name="Kaur N."/>
            <person name="Kaur C."/>
            <person name="Raghava G.P.S."/>
            <person name="Mayilraj S."/>
        </authorList>
    </citation>
    <scope>NUCLEOTIDE SEQUENCE [LARGE SCALE GENOMIC DNA]</scope>
    <source>
        <strain evidence="2 3">DSM 44592</strain>
    </source>
</reference>
<accession>R1G4F8</accession>
<proteinExistence type="predicted"/>
<organism evidence="2 3">
    <name type="scientific">Amycolatopsis vancoresmycina DSM 44592</name>
    <dbReference type="NCBI Taxonomy" id="1292037"/>
    <lineage>
        <taxon>Bacteria</taxon>
        <taxon>Bacillati</taxon>
        <taxon>Actinomycetota</taxon>
        <taxon>Actinomycetes</taxon>
        <taxon>Pseudonocardiales</taxon>
        <taxon>Pseudonocardiaceae</taxon>
        <taxon>Amycolatopsis</taxon>
    </lineage>
</organism>
<dbReference type="RefSeq" id="WP_003091363.1">
    <property type="nucleotide sequence ID" value="NZ_AOUO01000318.1"/>
</dbReference>
<protein>
    <submittedName>
        <fullName evidence="2">Uncharacterized protein</fullName>
    </submittedName>
</protein>
<evidence type="ECO:0000256" key="1">
    <source>
        <dbReference type="SAM" id="Phobius"/>
    </source>
</evidence>
<dbReference type="OrthoDB" id="5115352at2"/>
<keyword evidence="1" id="KW-0812">Transmembrane</keyword>
<evidence type="ECO:0000313" key="2">
    <source>
        <dbReference type="EMBL" id="EOD66363.1"/>
    </source>
</evidence>
<gene>
    <name evidence="2" type="ORF">H480_22107</name>
</gene>
<evidence type="ECO:0000313" key="3">
    <source>
        <dbReference type="Proteomes" id="UP000014139"/>
    </source>
</evidence>
<comment type="caution">
    <text evidence="2">The sequence shown here is derived from an EMBL/GenBank/DDBJ whole genome shotgun (WGS) entry which is preliminary data.</text>
</comment>
<keyword evidence="1" id="KW-1133">Transmembrane helix</keyword>
<name>R1G4F8_9PSEU</name>